<evidence type="ECO:0000313" key="2">
    <source>
        <dbReference type="EMBL" id="AFK33156.1"/>
    </source>
</evidence>
<dbReference type="InterPro" id="IPR038720">
    <property type="entry name" value="YprB_RNase_H-like_dom"/>
</dbReference>
<reference evidence="2 3" key="2">
    <citation type="journal article" date="2005" name="PLoS Biol.">
        <title>Three Prochlorococcus cyanophage genomes: signature features and ecological interpretations.</title>
        <authorList>
            <person name="Sullivan M.B."/>
            <person name="Coleman M.L."/>
            <person name="Weigele P."/>
            <person name="Rohwer F."/>
            <person name="Chisholm S.W."/>
        </authorList>
    </citation>
    <scope>NUCLEOTIDE SEQUENCE</scope>
</reference>
<name>I3RYR4_BPPRP</name>
<dbReference type="KEGG" id="vg:12978162"/>
<dbReference type="OrthoDB" id="9240at10239"/>
<keyword evidence="2" id="KW-0540">Nuclease</keyword>
<dbReference type="GeneID" id="12978162"/>
<dbReference type="SUPFAM" id="SSF53098">
    <property type="entry name" value="Ribonuclease H-like"/>
    <property type="match status" value="1"/>
</dbReference>
<dbReference type="Proteomes" id="UP000000916">
    <property type="component" value="Segment"/>
</dbReference>
<organism evidence="2 3">
    <name type="scientific">Prochlorococcus phage P-SSP7</name>
    <dbReference type="NCBI Taxonomy" id="2908095"/>
    <lineage>
        <taxon>Viruses</taxon>
        <taxon>Duplodnaviria</taxon>
        <taxon>Heunggongvirae</taxon>
        <taxon>Uroviricota</taxon>
        <taxon>Caudoviricetes</taxon>
        <taxon>Autographivirales</taxon>
        <taxon>Sechaudvirinae</taxon>
        <taxon>Tiamatvirus</taxon>
        <taxon>Prochlorococcus phage P-SSP7</taxon>
    </lineage>
</organism>
<keyword evidence="2" id="KW-0269">Exonuclease</keyword>
<protein>
    <submittedName>
        <fullName evidence="2">T7-like DNA polymerase 3'-5' exonuclease</fullName>
    </submittedName>
</protein>
<dbReference type="Gene3D" id="3.30.420.10">
    <property type="entry name" value="Ribonuclease H-like superfamily/Ribonuclease H"/>
    <property type="match status" value="1"/>
</dbReference>
<dbReference type="RefSeq" id="YP_006355437.1">
    <property type="nucleotide sequence ID" value="NC_006882.2"/>
</dbReference>
<dbReference type="Pfam" id="PF13482">
    <property type="entry name" value="RNase_H_2"/>
    <property type="match status" value="1"/>
</dbReference>
<feature type="domain" description="YprB ribonuclease H-like" evidence="1">
    <location>
        <begin position="8"/>
        <end position="168"/>
    </location>
</feature>
<keyword evidence="2" id="KW-0378">Hydrolase</keyword>
<dbReference type="InterPro" id="IPR036397">
    <property type="entry name" value="RNaseH_sf"/>
</dbReference>
<dbReference type="InterPro" id="IPR012337">
    <property type="entry name" value="RNaseH-like_sf"/>
</dbReference>
<proteinExistence type="predicted"/>
<dbReference type="GO" id="GO:0004527">
    <property type="term" value="F:exonuclease activity"/>
    <property type="evidence" value="ECO:0007669"/>
    <property type="project" value="UniProtKB-KW"/>
</dbReference>
<dbReference type="GO" id="GO:0003676">
    <property type="term" value="F:nucleic acid binding"/>
    <property type="evidence" value="ECO:0007669"/>
    <property type="project" value="InterPro"/>
</dbReference>
<keyword evidence="3" id="KW-1185">Reference proteome</keyword>
<dbReference type="EMBL" id="AY939843">
    <property type="protein sequence ID" value="AFK33156.1"/>
    <property type="molecule type" value="Genomic_DNA"/>
</dbReference>
<accession>I3RYR4</accession>
<reference evidence="2 3" key="1">
    <citation type="journal article" date="2004" name="Proc. Natl. Acad. Sci. U.S.A.">
        <title>Transfer of photosynthesis genes to and from Prochlorococcus viruses.</title>
        <authorList>
            <person name="Lindell D."/>
            <person name="Sullivan M.B."/>
            <person name="Johnson Z.I."/>
            <person name="Tolonen A.C."/>
            <person name="Rohwer F."/>
            <person name="Chisholm S.W."/>
        </authorList>
    </citation>
    <scope>NUCLEOTIDE SEQUENCE [LARGE SCALE GENOMIC DNA]</scope>
</reference>
<sequence length="177" mass="20749">MSEKQMLVFDCETNGLLHDVSEIHCIAIYDSQKEKTFVFNNQGGDCYPITEALHWLTHADLIVGHNIIGYDLPVLRKTYSWFEPCNNVVDTLVLSRLYHPNMMDIDKKRNVARMPLQLYGRHSLEAYGYRLGEYKGEFGKTTDWKEWSQEMQDYCVQDVQVTTKLCEHFRPYLTGVR</sequence>
<reference evidence="3" key="3">
    <citation type="journal article" date="2010" name="Environ. Microbiol.">
        <title>Genomic analysis of oceanic cyanobacterial myoviruses compared with T4-like myoviruses from diverse hosts and environments.</title>
        <authorList>
            <person name="Sullivan M.B."/>
            <person name="Huang K.H."/>
            <person name="Ignacio-Espinoza J.C."/>
            <person name="Berlin A.M."/>
            <person name="Kelly L."/>
            <person name="Weigele P.R."/>
            <person name="DeFrancesco A.S."/>
            <person name="Kern S.E."/>
            <person name="Thompson L.R."/>
            <person name="Young S."/>
            <person name="Yandava C."/>
            <person name="Fu R."/>
            <person name="Krastins B."/>
            <person name="Chase M."/>
            <person name="Sarracino D."/>
            <person name="Osburne M.S."/>
            <person name="Henn M.R."/>
            <person name="Chisholm S.W."/>
        </authorList>
    </citation>
    <scope>NUCLEOTIDE SEQUENCE [LARGE SCALE GENOMIC DNA]</scope>
</reference>
<evidence type="ECO:0000313" key="3">
    <source>
        <dbReference type="Proteomes" id="UP000000916"/>
    </source>
</evidence>
<evidence type="ECO:0000259" key="1">
    <source>
        <dbReference type="Pfam" id="PF13482"/>
    </source>
</evidence>
<gene>
    <name evidence="2" type="ORF">PSSP7_017A</name>
</gene>